<sequence length="132" mass="14652">MPALRVNALRRMMSSASGILVEPHPFARRVVGEIAHKHDSMVLVRHFSRTAGLLLAQILSRRQSSAVLLVSHGHDRVTFNRLGSTPTEDETLSSAWEITSIPPEKLEKLVPHREAEGAEELVQQALMMNLAD</sequence>
<dbReference type="Proteomes" id="UP000298493">
    <property type="component" value="Unassembled WGS sequence"/>
</dbReference>
<evidence type="ECO:0000313" key="1">
    <source>
        <dbReference type="EMBL" id="TID20660.1"/>
    </source>
</evidence>
<comment type="caution">
    <text evidence="1">The sequence shown here is derived from an EMBL/GenBank/DDBJ whole genome shotgun (WGS) entry which is preliminary data.</text>
</comment>
<accession>A0A4Z1PDD0</accession>
<organism evidence="1 2">
    <name type="scientific">Venturia nashicola</name>
    <dbReference type="NCBI Taxonomy" id="86259"/>
    <lineage>
        <taxon>Eukaryota</taxon>
        <taxon>Fungi</taxon>
        <taxon>Dikarya</taxon>
        <taxon>Ascomycota</taxon>
        <taxon>Pezizomycotina</taxon>
        <taxon>Dothideomycetes</taxon>
        <taxon>Pleosporomycetidae</taxon>
        <taxon>Venturiales</taxon>
        <taxon>Venturiaceae</taxon>
        <taxon>Venturia</taxon>
    </lineage>
</organism>
<dbReference type="AlphaFoldDB" id="A0A4Z1PDD0"/>
<protein>
    <submittedName>
        <fullName evidence="1">Uncharacterized protein</fullName>
    </submittedName>
</protein>
<evidence type="ECO:0000313" key="2">
    <source>
        <dbReference type="Proteomes" id="UP000298493"/>
    </source>
</evidence>
<name>A0A4Z1PDD0_9PEZI</name>
<proteinExistence type="predicted"/>
<keyword evidence="2" id="KW-1185">Reference proteome</keyword>
<gene>
    <name evidence="1" type="ORF">E6O75_ATG05424</name>
</gene>
<reference evidence="1 2" key="1">
    <citation type="submission" date="2019-04" db="EMBL/GenBank/DDBJ databases">
        <title>High contiguity whole genome sequence and gene annotation resource for two Venturia nashicola isolates.</title>
        <authorList>
            <person name="Prokchorchik M."/>
            <person name="Won K."/>
            <person name="Lee Y."/>
            <person name="Choi E.D."/>
            <person name="Segonzac C."/>
            <person name="Sohn K.H."/>
        </authorList>
    </citation>
    <scope>NUCLEOTIDE SEQUENCE [LARGE SCALE GENOMIC DNA]</scope>
    <source>
        <strain evidence="1 2">PRI2</strain>
    </source>
</reference>
<dbReference type="EMBL" id="SNSC02000010">
    <property type="protein sequence ID" value="TID20660.1"/>
    <property type="molecule type" value="Genomic_DNA"/>
</dbReference>